<comment type="subcellular location">
    <subcellularLocation>
        <location evidence="1 6">Cell membrane</location>
        <topology evidence="1 6">Multi-pass membrane protein</topology>
    </subcellularLocation>
</comment>
<feature type="transmembrane region" description="Helical" evidence="6">
    <location>
        <begin position="193"/>
        <end position="211"/>
    </location>
</feature>
<feature type="transmembrane region" description="Helical" evidence="6">
    <location>
        <begin position="89"/>
        <end position="108"/>
    </location>
</feature>
<evidence type="ECO:0000256" key="2">
    <source>
        <dbReference type="ARBA" id="ARBA00022475"/>
    </source>
</evidence>
<keyword evidence="2 6" id="KW-1003">Cell membrane</keyword>
<gene>
    <name evidence="8" type="ORF">UW25_C0005G0056</name>
</gene>
<comment type="caution">
    <text evidence="8">The sequence shown here is derived from an EMBL/GenBank/DDBJ whole genome shotgun (WGS) entry which is preliminary data.</text>
</comment>
<dbReference type="GO" id="GO:0005886">
    <property type="term" value="C:plasma membrane"/>
    <property type="evidence" value="ECO:0007669"/>
    <property type="project" value="UniProtKB-SubCell"/>
</dbReference>
<feature type="transmembrane region" description="Helical" evidence="6">
    <location>
        <begin position="167"/>
        <end position="187"/>
    </location>
</feature>
<dbReference type="EMBL" id="LCHP01000005">
    <property type="protein sequence ID" value="KKT36574.1"/>
    <property type="molecule type" value="Genomic_DNA"/>
</dbReference>
<comment type="similarity">
    <text evidence="6">Belongs to the TVP38/TMEM64 family.</text>
</comment>
<dbReference type="PANTHER" id="PTHR12677:SF59">
    <property type="entry name" value="GOLGI APPARATUS MEMBRANE PROTEIN TVP38-RELATED"/>
    <property type="match status" value="1"/>
</dbReference>
<dbReference type="PANTHER" id="PTHR12677">
    <property type="entry name" value="GOLGI APPARATUS MEMBRANE PROTEIN TVP38-RELATED"/>
    <property type="match status" value="1"/>
</dbReference>
<organism evidence="8 9">
    <name type="scientific">Candidatus Nomurabacteria bacterium GW2011_GWB1_44_12</name>
    <dbReference type="NCBI Taxonomy" id="1618748"/>
    <lineage>
        <taxon>Bacteria</taxon>
        <taxon>Candidatus Nomuraibacteriota</taxon>
    </lineage>
</organism>
<evidence type="ECO:0000256" key="1">
    <source>
        <dbReference type="ARBA" id="ARBA00004651"/>
    </source>
</evidence>
<evidence type="ECO:0000256" key="6">
    <source>
        <dbReference type="RuleBase" id="RU366058"/>
    </source>
</evidence>
<dbReference type="Proteomes" id="UP000033815">
    <property type="component" value="Unassembled WGS sequence"/>
</dbReference>
<keyword evidence="4 6" id="KW-1133">Transmembrane helix</keyword>
<feature type="domain" description="VTT" evidence="7">
    <location>
        <begin position="75"/>
        <end position="188"/>
    </location>
</feature>
<feature type="transmembrane region" description="Helical" evidence="6">
    <location>
        <begin position="137"/>
        <end position="160"/>
    </location>
</feature>
<protein>
    <recommendedName>
        <fullName evidence="6">TVP38/TMEM64 family membrane protein</fullName>
    </recommendedName>
</protein>
<dbReference type="InterPro" id="IPR015414">
    <property type="entry name" value="TMEM64"/>
</dbReference>
<accession>A0A837IHH6</accession>
<keyword evidence="3 6" id="KW-0812">Transmembrane</keyword>
<evidence type="ECO:0000256" key="4">
    <source>
        <dbReference type="ARBA" id="ARBA00022989"/>
    </source>
</evidence>
<feature type="transmembrane region" description="Helical" evidence="6">
    <location>
        <begin position="16"/>
        <end position="36"/>
    </location>
</feature>
<name>A0A837IHH6_9BACT</name>
<keyword evidence="5 6" id="KW-0472">Membrane</keyword>
<proteinExistence type="inferred from homology"/>
<evidence type="ECO:0000313" key="9">
    <source>
        <dbReference type="Proteomes" id="UP000033815"/>
    </source>
</evidence>
<evidence type="ECO:0000259" key="7">
    <source>
        <dbReference type="Pfam" id="PF09335"/>
    </source>
</evidence>
<evidence type="ECO:0000256" key="3">
    <source>
        <dbReference type="ARBA" id="ARBA00022692"/>
    </source>
</evidence>
<dbReference type="AlphaFoldDB" id="A0A837IHH6"/>
<dbReference type="InterPro" id="IPR032816">
    <property type="entry name" value="VTT_dom"/>
</dbReference>
<evidence type="ECO:0000256" key="5">
    <source>
        <dbReference type="ARBA" id="ARBA00023136"/>
    </source>
</evidence>
<dbReference type="Pfam" id="PF09335">
    <property type="entry name" value="VTT_dom"/>
    <property type="match status" value="1"/>
</dbReference>
<evidence type="ECO:0000313" key="8">
    <source>
        <dbReference type="EMBL" id="KKT36574.1"/>
    </source>
</evidence>
<sequence length="221" mass="24771">MESKGVTNYMQDKRRIETIVGLSIIAFLFIGMSFLSQLYGDEILKFAIAEYNFSKALYVLIIIFGIVVAPLSTVPLIPLASHLWGWTMAGMLSIVGWVIGAQIAFLLARQFGKPLVERIFSLKKLHTFENNFSDKNLFWTVVLLRIIVPVDILSYALGLFSEMKSAPFFFATLIGVTPFAFIFAYAGNLPVRLQLLVLIGVIAFLGIVFIVRKVVQGRKVR</sequence>
<feature type="transmembrane region" description="Helical" evidence="6">
    <location>
        <begin position="56"/>
        <end position="77"/>
    </location>
</feature>
<reference evidence="8 9" key="1">
    <citation type="journal article" date="2015" name="Nature">
        <title>rRNA introns, odd ribosomes, and small enigmatic genomes across a large radiation of phyla.</title>
        <authorList>
            <person name="Brown C.T."/>
            <person name="Hug L.A."/>
            <person name="Thomas B.C."/>
            <person name="Sharon I."/>
            <person name="Castelle C.J."/>
            <person name="Singh A."/>
            <person name="Wilkins M.J."/>
            <person name="Williams K.H."/>
            <person name="Banfield J.F."/>
        </authorList>
    </citation>
    <scope>NUCLEOTIDE SEQUENCE [LARGE SCALE GENOMIC DNA]</scope>
</reference>